<proteinExistence type="predicted"/>
<dbReference type="EMBL" id="GL377576">
    <property type="protein sequence ID" value="EFJ29801.1"/>
    <property type="molecule type" value="Genomic_DNA"/>
</dbReference>
<evidence type="ECO:0000313" key="3">
    <source>
        <dbReference type="Proteomes" id="UP000001514"/>
    </source>
</evidence>
<accession>D8RC66</accession>
<feature type="region of interest" description="Disordered" evidence="1">
    <location>
        <begin position="83"/>
        <end position="104"/>
    </location>
</feature>
<sequence length="188" mass="21343">MWVKIQPVCICEDSITVFSGVVASSSSRAGKTKRWIGFISWRAWIWEEFDTRAERVEMEKSTTTLSISQARSYFTKLHHHDHHDHQQSEARRNQQKRPPADTCQRVSRLPFLPPKVAAAPVSSSSEALAGGWLLKVLKIWNPRCCCDHHCFVSRILDTGKWDLTTEGKAKAPEVDDAREGVMAGWIRG</sequence>
<keyword evidence="3" id="KW-1185">Reference proteome</keyword>
<dbReference type="AlphaFoldDB" id="D8RC66"/>
<feature type="compositionally biased region" description="Basic and acidic residues" evidence="1">
    <location>
        <begin position="83"/>
        <end position="92"/>
    </location>
</feature>
<gene>
    <name evidence="2" type="ORF">SELMODRAFT_409705</name>
</gene>
<dbReference type="KEGG" id="smo:SELMODRAFT_409705"/>
<dbReference type="Gramene" id="EFJ29801">
    <property type="protein sequence ID" value="EFJ29801"/>
    <property type="gene ID" value="SELMODRAFT_409705"/>
</dbReference>
<dbReference type="Proteomes" id="UP000001514">
    <property type="component" value="Unassembled WGS sequence"/>
</dbReference>
<organism evidence="3">
    <name type="scientific">Selaginella moellendorffii</name>
    <name type="common">Spikemoss</name>
    <dbReference type="NCBI Taxonomy" id="88036"/>
    <lineage>
        <taxon>Eukaryota</taxon>
        <taxon>Viridiplantae</taxon>
        <taxon>Streptophyta</taxon>
        <taxon>Embryophyta</taxon>
        <taxon>Tracheophyta</taxon>
        <taxon>Lycopodiopsida</taxon>
        <taxon>Selaginellales</taxon>
        <taxon>Selaginellaceae</taxon>
        <taxon>Selaginella</taxon>
    </lineage>
</organism>
<dbReference type="HOGENOM" id="CLU_1443325_0_0_1"/>
<protein>
    <submittedName>
        <fullName evidence="2">Uncharacterized protein</fullName>
    </submittedName>
</protein>
<name>D8RC66_SELML</name>
<evidence type="ECO:0000313" key="2">
    <source>
        <dbReference type="EMBL" id="EFJ29801.1"/>
    </source>
</evidence>
<reference evidence="2 3" key="1">
    <citation type="journal article" date="2011" name="Science">
        <title>The Selaginella genome identifies genetic changes associated with the evolution of vascular plants.</title>
        <authorList>
            <person name="Banks J.A."/>
            <person name="Nishiyama T."/>
            <person name="Hasebe M."/>
            <person name="Bowman J.L."/>
            <person name="Gribskov M."/>
            <person name="dePamphilis C."/>
            <person name="Albert V.A."/>
            <person name="Aono N."/>
            <person name="Aoyama T."/>
            <person name="Ambrose B.A."/>
            <person name="Ashton N.W."/>
            <person name="Axtell M.J."/>
            <person name="Barker E."/>
            <person name="Barker M.S."/>
            <person name="Bennetzen J.L."/>
            <person name="Bonawitz N.D."/>
            <person name="Chapple C."/>
            <person name="Cheng C."/>
            <person name="Correa L.G."/>
            <person name="Dacre M."/>
            <person name="DeBarry J."/>
            <person name="Dreyer I."/>
            <person name="Elias M."/>
            <person name="Engstrom E.M."/>
            <person name="Estelle M."/>
            <person name="Feng L."/>
            <person name="Finet C."/>
            <person name="Floyd S.K."/>
            <person name="Frommer W.B."/>
            <person name="Fujita T."/>
            <person name="Gramzow L."/>
            <person name="Gutensohn M."/>
            <person name="Harholt J."/>
            <person name="Hattori M."/>
            <person name="Heyl A."/>
            <person name="Hirai T."/>
            <person name="Hiwatashi Y."/>
            <person name="Ishikawa M."/>
            <person name="Iwata M."/>
            <person name="Karol K.G."/>
            <person name="Koehler B."/>
            <person name="Kolukisaoglu U."/>
            <person name="Kubo M."/>
            <person name="Kurata T."/>
            <person name="Lalonde S."/>
            <person name="Li K."/>
            <person name="Li Y."/>
            <person name="Litt A."/>
            <person name="Lyons E."/>
            <person name="Manning G."/>
            <person name="Maruyama T."/>
            <person name="Michael T.P."/>
            <person name="Mikami K."/>
            <person name="Miyazaki S."/>
            <person name="Morinaga S."/>
            <person name="Murata T."/>
            <person name="Mueller-Roeber B."/>
            <person name="Nelson D.R."/>
            <person name="Obara M."/>
            <person name="Oguri Y."/>
            <person name="Olmstead R.G."/>
            <person name="Onodera N."/>
            <person name="Petersen B.L."/>
            <person name="Pils B."/>
            <person name="Prigge M."/>
            <person name="Rensing S.A."/>
            <person name="Riano-Pachon D.M."/>
            <person name="Roberts A.W."/>
            <person name="Sato Y."/>
            <person name="Scheller H.V."/>
            <person name="Schulz B."/>
            <person name="Schulz C."/>
            <person name="Shakirov E.V."/>
            <person name="Shibagaki N."/>
            <person name="Shinohara N."/>
            <person name="Shippen D.E."/>
            <person name="Soerensen I."/>
            <person name="Sotooka R."/>
            <person name="Sugimoto N."/>
            <person name="Sugita M."/>
            <person name="Sumikawa N."/>
            <person name="Tanurdzic M."/>
            <person name="Theissen G."/>
            <person name="Ulvskov P."/>
            <person name="Wakazuki S."/>
            <person name="Weng J.K."/>
            <person name="Willats W.W."/>
            <person name="Wipf D."/>
            <person name="Wolf P.G."/>
            <person name="Yang L."/>
            <person name="Zimmer A.D."/>
            <person name="Zhu Q."/>
            <person name="Mitros T."/>
            <person name="Hellsten U."/>
            <person name="Loque D."/>
            <person name="Otillar R."/>
            <person name="Salamov A."/>
            <person name="Schmutz J."/>
            <person name="Shapiro H."/>
            <person name="Lindquist E."/>
            <person name="Lucas S."/>
            <person name="Rokhsar D."/>
            <person name="Grigoriev I.V."/>
        </authorList>
    </citation>
    <scope>NUCLEOTIDE SEQUENCE [LARGE SCALE GENOMIC DNA]</scope>
</reference>
<evidence type="ECO:0000256" key="1">
    <source>
        <dbReference type="SAM" id="MobiDB-lite"/>
    </source>
</evidence>
<dbReference type="InParanoid" id="D8RC66"/>